<dbReference type="InterPro" id="IPR027417">
    <property type="entry name" value="P-loop_NTPase"/>
</dbReference>
<feature type="compositionally biased region" description="Polar residues" evidence="5">
    <location>
        <begin position="692"/>
        <end position="703"/>
    </location>
</feature>
<dbReference type="Proteomes" id="UP001292079">
    <property type="component" value="Unassembled WGS sequence"/>
</dbReference>
<organism evidence="7 8">
    <name type="scientific">Schistosoma mekongi</name>
    <name type="common">Parasitic worm</name>
    <dbReference type="NCBI Taxonomy" id="38744"/>
    <lineage>
        <taxon>Eukaryota</taxon>
        <taxon>Metazoa</taxon>
        <taxon>Spiralia</taxon>
        <taxon>Lophotrochozoa</taxon>
        <taxon>Platyhelminthes</taxon>
        <taxon>Trematoda</taxon>
        <taxon>Digenea</taxon>
        <taxon>Strigeidida</taxon>
        <taxon>Schistosomatoidea</taxon>
        <taxon>Schistosomatidae</taxon>
        <taxon>Schistosoma</taxon>
    </lineage>
</organism>
<dbReference type="PANTHER" id="PTHR19211">
    <property type="entry name" value="ATP-BINDING TRANSPORT PROTEIN-RELATED"/>
    <property type="match status" value="1"/>
</dbReference>
<sequence>MPPKRNIQNKDSVDDVSTDTNTNEKRSTKIGNKKNRDKTVSHVPSDVEENSATAVDSVAKDKKKKGKESSNSEPIEKLRNTQIRKAGHKSSNESLKSEDVDEEFYKKKRKAVRNTGKRADSEEEEDANTISNKKYGKKKGKLHEGEVEQGHHKGDILQKSKVSGSGVVSNHLDLQQDCEFIEEYTKTEEIDDNFYTKKRKAGRGKQKQGTENEELPIQSIAGKKKKLKPGKKKLDDGFDGEKEDFYDLTKAITAVSLDDEIDNFASRSTKFAGFSGIAPDCHTPIDNADVISDVEIISDKPLDSEPQIDPENSKSPLTNECSTIELKKDIASSEQALIEENVLDSYTNTVIPKVSKKELKRLKKKEEFEKLVETTKAKIVATSGTLDNFALSQAAGSLKSEQDNQLDIRVENFSIAAKGKDLFVNASLQITHGHRYGLVGPNGYGKTTLLRHIATRTINIPANIDVLLCEQEVVADSTPAFEMVLKSDKRRLELLEECEKLKSLLETNNSQSVVDRFNEVYEELVAIKADAAEGKARRILSGLGFTKNMMNRATKDLSGGWRMRVSLARALFLEPTLLLLDEPTNHLDLNAVIWLDNYLQRWKKTLLIVSHDQSFLDNVCTDIIHLDQRQLFYYRGNYNNFKSMFIQRRKEQLKEYEKQEKRLKELKQSGMSNKQAQTKTQRDALTRKQAKNKQTSNGQNDNGKPQLLSKPKEYVVKFTFPNPTPISPPILGLYNVTFAYPNQKPLFKELNFGIDMTSRISIVGPNGVGKSTFLKLLTGEVQPTDGERRLNHRVKIGKYDQHSADQLNLSESPTEYLQRLFNLNYQDARATLGKFGLEAHAHTIPNADLSGGQRARVAFAELSRRAPDILILDEPTNNLDIESIDALADAINEFEGGVIVVSHDERLIRDTNCILWVIEDLGINEIDGDFDDYRREILDSLGEEISNPSKVAAFAGCLS</sequence>
<dbReference type="InterPro" id="IPR032781">
    <property type="entry name" value="ABC_tran_Xtn"/>
</dbReference>
<dbReference type="Pfam" id="PF00005">
    <property type="entry name" value="ABC_tran"/>
    <property type="match status" value="2"/>
</dbReference>
<evidence type="ECO:0000259" key="6">
    <source>
        <dbReference type="PROSITE" id="PS50893"/>
    </source>
</evidence>
<keyword evidence="2" id="KW-0677">Repeat</keyword>
<evidence type="ECO:0000313" key="7">
    <source>
        <dbReference type="EMBL" id="KAK4472992.1"/>
    </source>
</evidence>
<evidence type="ECO:0000256" key="4">
    <source>
        <dbReference type="ARBA" id="ARBA00022840"/>
    </source>
</evidence>
<evidence type="ECO:0000256" key="5">
    <source>
        <dbReference type="SAM" id="MobiDB-lite"/>
    </source>
</evidence>
<dbReference type="GO" id="GO:0005524">
    <property type="term" value="F:ATP binding"/>
    <property type="evidence" value="ECO:0007669"/>
    <property type="project" value="UniProtKB-KW"/>
</dbReference>
<feature type="compositionally biased region" description="Basic and acidic residues" evidence="5">
    <location>
        <begin position="67"/>
        <end position="79"/>
    </location>
</feature>
<dbReference type="Gene3D" id="3.40.50.300">
    <property type="entry name" value="P-loop containing nucleotide triphosphate hydrolases"/>
    <property type="match status" value="2"/>
</dbReference>
<evidence type="ECO:0000256" key="1">
    <source>
        <dbReference type="ARBA" id="ARBA00011054"/>
    </source>
</evidence>
<protein>
    <recommendedName>
        <fullName evidence="6">ABC transporter domain-containing protein</fullName>
    </recommendedName>
</protein>
<dbReference type="FunFam" id="3.40.50.300:FF:000471">
    <property type="entry name" value="ATP-binding cassette, sub-family F (GCN20), member 1"/>
    <property type="match status" value="1"/>
</dbReference>
<dbReference type="InterPro" id="IPR050611">
    <property type="entry name" value="ABCF"/>
</dbReference>
<proteinExistence type="inferred from homology"/>
<feature type="compositionally biased region" description="Basic and acidic residues" evidence="5">
    <location>
        <begin position="142"/>
        <end position="155"/>
    </location>
</feature>
<dbReference type="PROSITE" id="PS50893">
    <property type="entry name" value="ABC_TRANSPORTER_2"/>
    <property type="match status" value="2"/>
</dbReference>
<evidence type="ECO:0000256" key="3">
    <source>
        <dbReference type="ARBA" id="ARBA00022741"/>
    </source>
</evidence>
<dbReference type="AlphaFoldDB" id="A0AAE2D6H7"/>
<dbReference type="InterPro" id="IPR017871">
    <property type="entry name" value="ABC_transporter-like_CS"/>
</dbReference>
<comment type="similarity">
    <text evidence="1">Belongs to the ABC transporter superfamily. ABCF family. EF3 subfamily.</text>
</comment>
<feature type="region of interest" description="Disordered" evidence="5">
    <location>
        <begin position="196"/>
        <end position="238"/>
    </location>
</feature>
<name>A0AAE2D6H7_SCHME</name>
<dbReference type="FunFam" id="3.40.50.300:FF:000011">
    <property type="entry name" value="Putative ABC transporter ATP-binding component"/>
    <property type="match status" value="1"/>
</dbReference>
<reference evidence="7" key="1">
    <citation type="submission" date="2022-04" db="EMBL/GenBank/DDBJ databases">
        <authorList>
            <person name="Xu L."/>
            <person name="Lv Z."/>
        </authorList>
    </citation>
    <scope>NUCLEOTIDE SEQUENCE</scope>
    <source>
        <strain evidence="7">LV_2022a</strain>
    </source>
</reference>
<comment type="caution">
    <text evidence="7">The sequence shown here is derived from an EMBL/GenBank/DDBJ whole genome shotgun (WGS) entry which is preliminary data.</text>
</comment>
<accession>A0AAE2D6H7</accession>
<feature type="region of interest" description="Disordered" evidence="5">
    <location>
        <begin position="1"/>
        <end position="155"/>
    </location>
</feature>
<dbReference type="SMART" id="SM00382">
    <property type="entry name" value="AAA"/>
    <property type="match status" value="2"/>
</dbReference>
<dbReference type="InterPro" id="IPR003593">
    <property type="entry name" value="AAA+_ATPase"/>
</dbReference>
<feature type="compositionally biased region" description="Basic residues" evidence="5">
    <location>
        <begin position="196"/>
        <end position="206"/>
    </location>
</feature>
<gene>
    <name evidence="7" type="ORF">MN116_004190</name>
</gene>
<feature type="region of interest" description="Disordered" evidence="5">
    <location>
        <begin position="665"/>
        <end position="708"/>
    </location>
</feature>
<dbReference type="Pfam" id="PF12848">
    <property type="entry name" value="ABC_tran_Xtn"/>
    <property type="match status" value="1"/>
</dbReference>
<keyword evidence="3" id="KW-0547">Nucleotide-binding</keyword>
<evidence type="ECO:0000256" key="2">
    <source>
        <dbReference type="ARBA" id="ARBA00022737"/>
    </source>
</evidence>
<dbReference type="PROSITE" id="PS00211">
    <property type="entry name" value="ABC_TRANSPORTER_1"/>
    <property type="match status" value="2"/>
</dbReference>
<dbReference type="PANTHER" id="PTHR19211:SF14">
    <property type="entry name" value="ATP-BINDING CASSETTE SUB-FAMILY F MEMBER 1"/>
    <property type="match status" value="1"/>
</dbReference>
<feature type="compositionally biased region" description="Polar residues" evidence="5">
    <location>
        <begin position="669"/>
        <end position="679"/>
    </location>
</feature>
<dbReference type="EMBL" id="JALJAT010000002">
    <property type="protein sequence ID" value="KAK4472992.1"/>
    <property type="molecule type" value="Genomic_DNA"/>
</dbReference>
<feature type="domain" description="ABC transporter" evidence="6">
    <location>
        <begin position="731"/>
        <end position="945"/>
    </location>
</feature>
<dbReference type="NCBIfam" id="NF000355">
    <property type="entry name" value="ribo_prot_ABC_F"/>
    <property type="match status" value="1"/>
</dbReference>
<keyword evidence="8" id="KW-1185">Reference proteome</keyword>
<dbReference type="InterPro" id="IPR003439">
    <property type="entry name" value="ABC_transporter-like_ATP-bd"/>
</dbReference>
<evidence type="ECO:0000313" key="8">
    <source>
        <dbReference type="Proteomes" id="UP001292079"/>
    </source>
</evidence>
<reference evidence="7" key="2">
    <citation type="journal article" date="2023" name="Infect Dis Poverty">
        <title>Chromosome-scale genome of the human blood fluke Schistosoma mekongi and its implications for public health.</title>
        <authorList>
            <person name="Zhou M."/>
            <person name="Xu L."/>
            <person name="Xu D."/>
            <person name="Chen W."/>
            <person name="Khan J."/>
            <person name="Hu Y."/>
            <person name="Huang H."/>
            <person name="Wei H."/>
            <person name="Zhang Y."/>
            <person name="Chusongsang P."/>
            <person name="Tanasarnprasert K."/>
            <person name="Hu X."/>
            <person name="Limpanont Y."/>
            <person name="Lv Z."/>
        </authorList>
    </citation>
    <scope>NUCLEOTIDE SEQUENCE</scope>
    <source>
        <strain evidence="7">LV_2022a</strain>
    </source>
</reference>
<feature type="compositionally biased region" description="Basic residues" evidence="5">
    <location>
        <begin position="106"/>
        <end position="116"/>
    </location>
</feature>
<dbReference type="GO" id="GO:0016887">
    <property type="term" value="F:ATP hydrolysis activity"/>
    <property type="evidence" value="ECO:0007669"/>
    <property type="project" value="InterPro"/>
</dbReference>
<feature type="compositionally biased region" description="Basic residues" evidence="5">
    <location>
        <begin position="222"/>
        <end position="231"/>
    </location>
</feature>
<keyword evidence="4" id="KW-0067">ATP-binding</keyword>
<dbReference type="SUPFAM" id="SSF52540">
    <property type="entry name" value="P-loop containing nucleoside triphosphate hydrolases"/>
    <property type="match status" value="2"/>
</dbReference>
<feature type="domain" description="ABC transporter" evidence="6">
    <location>
        <begin position="408"/>
        <end position="653"/>
    </location>
</feature>
<dbReference type="CDD" id="cd03221">
    <property type="entry name" value="ABCF_EF-3"/>
    <property type="match status" value="2"/>
</dbReference>